<dbReference type="EC" id="3.2.2.27" evidence="4 9"/>
<keyword evidence="8 9" id="KW-0234">DNA repair</keyword>
<dbReference type="GO" id="GO:0004844">
    <property type="term" value="F:uracil DNA N-glycosylase activity"/>
    <property type="evidence" value="ECO:0007669"/>
    <property type="project" value="UniProtKB-EC"/>
</dbReference>
<evidence type="ECO:0000256" key="6">
    <source>
        <dbReference type="ARBA" id="ARBA00022763"/>
    </source>
</evidence>
<evidence type="ECO:0000256" key="8">
    <source>
        <dbReference type="ARBA" id="ARBA00023204"/>
    </source>
</evidence>
<proteinExistence type="inferred from homology"/>
<dbReference type="SMART" id="SM00986">
    <property type="entry name" value="UDG"/>
    <property type="match status" value="1"/>
</dbReference>
<dbReference type="NCBIfam" id="NF003592">
    <property type="entry name" value="PRK05254.1-5"/>
    <property type="match status" value="1"/>
</dbReference>
<organism evidence="13 14">
    <name type="scientific">Paenibacillus septentrionalis</name>
    <dbReference type="NCBI Taxonomy" id="429342"/>
    <lineage>
        <taxon>Bacteria</taxon>
        <taxon>Bacillati</taxon>
        <taxon>Bacillota</taxon>
        <taxon>Bacilli</taxon>
        <taxon>Bacillales</taxon>
        <taxon>Paenibacillaceae</taxon>
        <taxon>Paenibacillus</taxon>
    </lineage>
</organism>
<evidence type="ECO:0000256" key="7">
    <source>
        <dbReference type="ARBA" id="ARBA00022801"/>
    </source>
</evidence>
<keyword evidence="14" id="KW-1185">Reference proteome</keyword>
<dbReference type="CDD" id="cd10027">
    <property type="entry name" value="UDG-F1-like"/>
    <property type="match status" value="1"/>
</dbReference>
<evidence type="ECO:0000313" key="13">
    <source>
        <dbReference type="EMBL" id="MFC6331491.1"/>
    </source>
</evidence>
<comment type="function">
    <text evidence="2 9 11">Excises uracil residues from the DNA which can arise as a result of misincorporation of dUMP residues by DNA polymerase or due to deamination of cytosine.</text>
</comment>
<keyword evidence="7 9" id="KW-0378">Hydrolase</keyword>
<keyword evidence="9" id="KW-0963">Cytoplasm</keyword>
<dbReference type="NCBIfam" id="NF003591">
    <property type="entry name" value="PRK05254.1-4"/>
    <property type="match status" value="1"/>
</dbReference>
<evidence type="ECO:0000256" key="5">
    <source>
        <dbReference type="ARBA" id="ARBA00018429"/>
    </source>
</evidence>
<evidence type="ECO:0000256" key="11">
    <source>
        <dbReference type="RuleBase" id="RU003780"/>
    </source>
</evidence>
<dbReference type="PANTHER" id="PTHR11264:SF0">
    <property type="entry name" value="URACIL-DNA GLYCOSYLASE"/>
    <property type="match status" value="1"/>
</dbReference>
<comment type="caution">
    <text evidence="13">The sequence shown here is derived from an EMBL/GenBank/DDBJ whole genome shotgun (WGS) entry which is preliminary data.</text>
</comment>
<dbReference type="PROSITE" id="PS00130">
    <property type="entry name" value="U_DNA_GLYCOSYLASE"/>
    <property type="match status" value="1"/>
</dbReference>
<dbReference type="InterPro" id="IPR036895">
    <property type="entry name" value="Uracil-DNA_glycosylase-like_sf"/>
</dbReference>
<dbReference type="InterPro" id="IPR005122">
    <property type="entry name" value="Uracil-DNA_glycosylase-like"/>
</dbReference>
<dbReference type="NCBIfam" id="NF003588">
    <property type="entry name" value="PRK05254.1-1"/>
    <property type="match status" value="1"/>
</dbReference>
<sequence length="221" mass="25223">MQLPNNDWGKLLEPELTKPYYKQLQQYIIAEYSSSIIYPKQHQIFRALELTDYDQTRVVILGQDPYHGEEQAHGLAFSVEPPVLPPPSLKNMFKELEQDLNILAPQHGNLASWAKQGVLLLNTVLTVRAGEANSHRGKGWETFTDRIIELLSERTQPLIFVLWGKPAQAKKKKIASHHIIIESAHPSPLSAYRGFLGSKPYSTINEHLIQLGQQEIDWRLN</sequence>
<evidence type="ECO:0000259" key="12">
    <source>
        <dbReference type="SMART" id="SM00986"/>
    </source>
</evidence>
<evidence type="ECO:0000256" key="9">
    <source>
        <dbReference type="HAMAP-Rule" id="MF_00148"/>
    </source>
</evidence>
<comment type="subcellular location">
    <subcellularLocation>
        <location evidence="9">Cytoplasm</location>
    </subcellularLocation>
</comment>
<evidence type="ECO:0000256" key="10">
    <source>
        <dbReference type="PROSITE-ProRule" id="PRU10072"/>
    </source>
</evidence>
<dbReference type="NCBIfam" id="NF003589">
    <property type="entry name" value="PRK05254.1-2"/>
    <property type="match status" value="1"/>
</dbReference>
<feature type="domain" description="Uracil-DNA glycosylase-like" evidence="12">
    <location>
        <begin position="49"/>
        <end position="208"/>
    </location>
</feature>
<keyword evidence="13" id="KW-0326">Glycosidase</keyword>
<dbReference type="SUPFAM" id="SSF52141">
    <property type="entry name" value="Uracil-DNA glycosylase-like"/>
    <property type="match status" value="1"/>
</dbReference>
<gene>
    <name evidence="9" type="primary">ung</name>
    <name evidence="13" type="ORF">ACFP56_02575</name>
</gene>
<dbReference type="HAMAP" id="MF_00148">
    <property type="entry name" value="UDG"/>
    <property type="match status" value="1"/>
</dbReference>
<evidence type="ECO:0000256" key="1">
    <source>
        <dbReference type="ARBA" id="ARBA00001400"/>
    </source>
</evidence>
<keyword evidence="6 9" id="KW-0227">DNA damage</keyword>
<evidence type="ECO:0000313" key="14">
    <source>
        <dbReference type="Proteomes" id="UP001596233"/>
    </source>
</evidence>
<dbReference type="Gene3D" id="3.40.470.10">
    <property type="entry name" value="Uracil-DNA glycosylase-like domain"/>
    <property type="match status" value="1"/>
</dbReference>
<evidence type="ECO:0000256" key="3">
    <source>
        <dbReference type="ARBA" id="ARBA00008184"/>
    </source>
</evidence>
<dbReference type="EMBL" id="JBHSTE010000001">
    <property type="protein sequence ID" value="MFC6331491.1"/>
    <property type="molecule type" value="Genomic_DNA"/>
</dbReference>
<dbReference type="Pfam" id="PF03167">
    <property type="entry name" value="UDG"/>
    <property type="match status" value="1"/>
</dbReference>
<accession>A0ABW1UZ85</accession>
<comment type="similarity">
    <text evidence="3 9 11">Belongs to the uracil-DNA glycosylase (UDG) superfamily. UNG family.</text>
</comment>
<reference evidence="14" key="1">
    <citation type="journal article" date="2019" name="Int. J. Syst. Evol. Microbiol.">
        <title>The Global Catalogue of Microorganisms (GCM) 10K type strain sequencing project: providing services to taxonomists for standard genome sequencing and annotation.</title>
        <authorList>
            <consortium name="The Broad Institute Genomics Platform"/>
            <consortium name="The Broad Institute Genome Sequencing Center for Infectious Disease"/>
            <person name="Wu L."/>
            <person name="Ma J."/>
        </authorList>
    </citation>
    <scope>NUCLEOTIDE SEQUENCE [LARGE SCALE GENOMIC DNA]</scope>
    <source>
        <strain evidence="14">PCU 280</strain>
    </source>
</reference>
<dbReference type="NCBIfam" id="TIGR00628">
    <property type="entry name" value="ung"/>
    <property type="match status" value="1"/>
</dbReference>
<evidence type="ECO:0000256" key="4">
    <source>
        <dbReference type="ARBA" id="ARBA00012030"/>
    </source>
</evidence>
<comment type="catalytic activity">
    <reaction evidence="1 9 11">
        <text>Hydrolyzes single-stranded DNA or mismatched double-stranded DNA and polynucleotides, releasing free uracil.</text>
        <dbReference type="EC" id="3.2.2.27"/>
    </reaction>
</comment>
<dbReference type="RefSeq" id="WP_379230795.1">
    <property type="nucleotide sequence ID" value="NZ_JBHSTE010000001.1"/>
</dbReference>
<dbReference type="InterPro" id="IPR002043">
    <property type="entry name" value="UDG_fam1"/>
</dbReference>
<dbReference type="SMART" id="SM00987">
    <property type="entry name" value="UreE_C"/>
    <property type="match status" value="1"/>
</dbReference>
<name>A0ABW1UZ85_9BACL</name>
<dbReference type="PANTHER" id="PTHR11264">
    <property type="entry name" value="URACIL-DNA GLYCOSYLASE"/>
    <property type="match status" value="1"/>
</dbReference>
<feature type="active site" description="Proton acceptor" evidence="9 10">
    <location>
        <position position="64"/>
    </location>
</feature>
<dbReference type="Proteomes" id="UP001596233">
    <property type="component" value="Unassembled WGS sequence"/>
</dbReference>
<protein>
    <recommendedName>
        <fullName evidence="5 9">Uracil-DNA glycosylase</fullName>
        <shortName evidence="9">UDG</shortName>
        <ecNumber evidence="4 9">3.2.2.27</ecNumber>
    </recommendedName>
</protein>
<evidence type="ECO:0000256" key="2">
    <source>
        <dbReference type="ARBA" id="ARBA00002631"/>
    </source>
</evidence>
<dbReference type="InterPro" id="IPR018085">
    <property type="entry name" value="Ura-DNA_Glyclase_AS"/>
</dbReference>